<keyword evidence="4" id="KW-1185">Reference proteome</keyword>
<organism evidence="3 4">
    <name type="scientific">Tissierella praeacuta DSM 18095</name>
    <dbReference type="NCBI Taxonomy" id="1123404"/>
    <lineage>
        <taxon>Bacteria</taxon>
        <taxon>Bacillati</taxon>
        <taxon>Bacillota</taxon>
        <taxon>Tissierellia</taxon>
        <taxon>Tissierellales</taxon>
        <taxon>Tissierellaceae</taxon>
        <taxon>Tissierella</taxon>
    </lineage>
</organism>
<gene>
    <name evidence="3" type="ORF">SAMN02745784_00902</name>
</gene>
<dbReference type="EMBL" id="FQTY01000002">
    <property type="protein sequence ID" value="SHE49045.1"/>
    <property type="molecule type" value="Genomic_DNA"/>
</dbReference>
<name>A0A1M4TX34_9FIRM</name>
<feature type="domain" description="ParB-like N-terminal" evidence="2">
    <location>
        <begin position="30"/>
        <end position="120"/>
    </location>
</feature>
<dbReference type="PANTHER" id="PTHR33375:SF1">
    <property type="entry name" value="CHROMOSOME-PARTITIONING PROTEIN PARB-RELATED"/>
    <property type="match status" value="1"/>
</dbReference>
<proteinExistence type="inferred from homology"/>
<dbReference type="CDD" id="cd16408">
    <property type="entry name" value="ParB_N_like"/>
    <property type="match status" value="1"/>
</dbReference>
<dbReference type="GeneID" id="90996259"/>
<dbReference type="Pfam" id="PF02195">
    <property type="entry name" value="ParB_N"/>
    <property type="match status" value="1"/>
</dbReference>
<evidence type="ECO:0000256" key="1">
    <source>
        <dbReference type="ARBA" id="ARBA00006295"/>
    </source>
</evidence>
<dbReference type="SUPFAM" id="SSF110849">
    <property type="entry name" value="ParB/Sulfiredoxin"/>
    <property type="match status" value="1"/>
</dbReference>
<evidence type="ECO:0000313" key="4">
    <source>
        <dbReference type="Proteomes" id="UP000184114"/>
    </source>
</evidence>
<reference evidence="4" key="1">
    <citation type="submission" date="2016-11" db="EMBL/GenBank/DDBJ databases">
        <authorList>
            <person name="Varghese N."/>
            <person name="Submissions S."/>
        </authorList>
    </citation>
    <scope>NUCLEOTIDE SEQUENCE [LARGE SCALE GENOMIC DNA]</scope>
    <source>
        <strain evidence="4">DSM 18095</strain>
    </source>
</reference>
<dbReference type="Proteomes" id="UP000184114">
    <property type="component" value="Unassembled WGS sequence"/>
</dbReference>
<dbReference type="GO" id="GO:0003677">
    <property type="term" value="F:DNA binding"/>
    <property type="evidence" value="ECO:0007669"/>
    <property type="project" value="InterPro"/>
</dbReference>
<dbReference type="SUPFAM" id="SSF109709">
    <property type="entry name" value="KorB DNA-binding domain-like"/>
    <property type="match status" value="1"/>
</dbReference>
<dbReference type="InterPro" id="IPR004437">
    <property type="entry name" value="ParB/RepB/Spo0J"/>
</dbReference>
<comment type="similarity">
    <text evidence="1">Belongs to the ParB family.</text>
</comment>
<dbReference type="GO" id="GO:0005694">
    <property type="term" value="C:chromosome"/>
    <property type="evidence" value="ECO:0007669"/>
    <property type="project" value="TreeGrafter"/>
</dbReference>
<dbReference type="RefSeq" id="WP_072973563.1">
    <property type="nucleotide sequence ID" value="NZ_FQTY01000002.1"/>
</dbReference>
<dbReference type="InterPro" id="IPR036086">
    <property type="entry name" value="ParB/Sulfiredoxin_sf"/>
</dbReference>
<dbReference type="NCBIfam" id="TIGR00180">
    <property type="entry name" value="parB_part"/>
    <property type="match status" value="1"/>
</dbReference>
<evidence type="ECO:0000313" key="3">
    <source>
        <dbReference type="EMBL" id="SHE49045.1"/>
    </source>
</evidence>
<dbReference type="PANTHER" id="PTHR33375">
    <property type="entry name" value="CHROMOSOME-PARTITIONING PROTEIN PARB-RELATED"/>
    <property type="match status" value="1"/>
</dbReference>
<dbReference type="AlphaFoldDB" id="A0A1M4TX34"/>
<dbReference type="SMART" id="SM00470">
    <property type="entry name" value="ParB"/>
    <property type="match status" value="1"/>
</dbReference>
<dbReference type="Gene3D" id="1.10.10.2830">
    <property type="match status" value="1"/>
</dbReference>
<dbReference type="GO" id="GO:0007059">
    <property type="term" value="P:chromosome segregation"/>
    <property type="evidence" value="ECO:0007669"/>
    <property type="project" value="TreeGrafter"/>
</dbReference>
<dbReference type="InterPro" id="IPR003115">
    <property type="entry name" value="ParB_N"/>
</dbReference>
<accession>A0A1M4TX34</accession>
<dbReference type="InterPro" id="IPR050336">
    <property type="entry name" value="Chromosome_partition/occlusion"/>
</dbReference>
<sequence>MNKKLKKREICDAVDFLMGDVDNIEQGNVQDIETDLLENYHDHPFTLYTGKRLEDMVESIKENGILNPVIVLKKETGTYKILSGHNRVNAAKLAKLKTVPCIVKENLTEEQVYTYVIETNLMQRSFSDLLPTEKALVLKMRYEKIASQGKRNDLQKEINNLEQGIIERENKTEDKTDSRKNIGKEYNLSGASIARYLRLNNLTDIWKQAIDNDEIGLTMAVDISYLSIEIQDYLYSQCEELELCLKPSDAKTLHLMNRQEELSQEMITSYLLNLKKPKIKEYQNIKLSQSAYKKFFQDESKEAVGEIIEKALEMYFREKEGA</sequence>
<evidence type="ECO:0000259" key="2">
    <source>
        <dbReference type="SMART" id="SM00470"/>
    </source>
</evidence>
<dbReference type="STRING" id="1123404.SAMN02745784_00902"/>
<dbReference type="Gene3D" id="3.90.1530.30">
    <property type="match status" value="1"/>
</dbReference>
<protein>
    <submittedName>
        <fullName evidence="3">Chromosome partitioning protein, ParB family</fullName>
    </submittedName>
</protein>